<gene>
    <name evidence="7" type="ORF">G1H10_24900</name>
</gene>
<evidence type="ECO:0000256" key="4">
    <source>
        <dbReference type="ARBA" id="ARBA00023002"/>
    </source>
</evidence>
<sequence>MSTELPAQPSMTTTDEHPTDEHPVERIGLIDLAAVHRPTELAEARTAVLAARESGRNLLIHGGGTKLAWGNLPWRGQAGASSPARPWDVIDTRSLNRLIHHEPGDMTAIVQAGMPLPRLRKQLADAGQQLAVDPPMRRWVPGAADVTVGGVYVANDAGPRRFSYGGIRDLVIGTTVVLADGTVSRSGGTVIKNVAGYDLGKLWCGSLGTLGLVTELTLRLHPLPEATRTLLIPASAARASSFVVDLLASPVECAAIEWSGSVIMNTNRAHRTVSVHDHGSGALLVALEGRAAGLSRRVDQLAELVARHDLSAEPVDDDGDGEVWDAWREAHAGKGPGCTVARAATLPSQLADAVSALDAALGDAALRGAVQTAADGAPEVSIHSHAGLGLHDAVLSGGDVASHAAIVRAWRERIGAVGGTVTVRDRPVGLDDHVDPWDQLGSAPLLGLSRAVKRSLDPDGRFAPGRFAGGI</sequence>
<dbReference type="InterPro" id="IPR016166">
    <property type="entry name" value="FAD-bd_PCMH"/>
</dbReference>
<dbReference type="InterPro" id="IPR004113">
    <property type="entry name" value="FAD-bd_oxidored_4_C"/>
</dbReference>
<dbReference type="RefSeq" id="WP_163743061.1">
    <property type="nucleotide sequence ID" value="NZ_JAAGOA010000022.1"/>
</dbReference>
<keyword evidence="2" id="KW-0285">Flavoprotein</keyword>
<evidence type="ECO:0000313" key="8">
    <source>
        <dbReference type="Proteomes" id="UP000475214"/>
    </source>
</evidence>
<evidence type="ECO:0000256" key="5">
    <source>
        <dbReference type="SAM" id="MobiDB-lite"/>
    </source>
</evidence>
<keyword evidence="4" id="KW-0560">Oxidoreductase</keyword>
<dbReference type="PANTHER" id="PTHR11748:SF103">
    <property type="entry name" value="GLYCOLATE OXIDASE SUBUNIT GLCE"/>
    <property type="match status" value="1"/>
</dbReference>
<dbReference type="SUPFAM" id="SSF56176">
    <property type="entry name" value="FAD-binding/transporter-associated domain-like"/>
    <property type="match status" value="1"/>
</dbReference>
<name>A0A6L9SH52_9ACTN</name>
<dbReference type="InterPro" id="IPR016164">
    <property type="entry name" value="FAD-linked_Oxase-like_C"/>
</dbReference>
<organism evidence="7 8">
    <name type="scientific">Phytoactinopolyspora halotolerans</name>
    <dbReference type="NCBI Taxonomy" id="1981512"/>
    <lineage>
        <taxon>Bacteria</taxon>
        <taxon>Bacillati</taxon>
        <taxon>Actinomycetota</taxon>
        <taxon>Actinomycetes</taxon>
        <taxon>Jiangellales</taxon>
        <taxon>Jiangellaceae</taxon>
        <taxon>Phytoactinopolyspora</taxon>
    </lineage>
</organism>
<reference evidence="7 8" key="1">
    <citation type="submission" date="2020-02" db="EMBL/GenBank/DDBJ databases">
        <authorList>
            <person name="Li X.-J."/>
            <person name="Han X.-M."/>
        </authorList>
    </citation>
    <scope>NUCLEOTIDE SEQUENCE [LARGE SCALE GENOMIC DNA]</scope>
    <source>
        <strain evidence="7 8">CCTCC AB 2017055</strain>
    </source>
</reference>
<dbReference type="GO" id="GO:0071949">
    <property type="term" value="F:FAD binding"/>
    <property type="evidence" value="ECO:0007669"/>
    <property type="project" value="InterPro"/>
</dbReference>
<dbReference type="SUPFAM" id="SSF55103">
    <property type="entry name" value="FAD-linked oxidases, C-terminal domain"/>
    <property type="match status" value="1"/>
</dbReference>
<dbReference type="PROSITE" id="PS51387">
    <property type="entry name" value="FAD_PCMH"/>
    <property type="match status" value="1"/>
</dbReference>
<proteinExistence type="predicted"/>
<evidence type="ECO:0000256" key="1">
    <source>
        <dbReference type="ARBA" id="ARBA00001974"/>
    </source>
</evidence>
<protein>
    <submittedName>
        <fullName evidence="7">FAD-binding oxidoreductase</fullName>
    </submittedName>
</protein>
<feature type="compositionally biased region" description="Polar residues" evidence="5">
    <location>
        <begin position="1"/>
        <end position="13"/>
    </location>
</feature>
<dbReference type="GO" id="GO:0016491">
    <property type="term" value="F:oxidoreductase activity"/>
    <property type="evidence" value="ECO:0007669"/>
    <property type="project" value="UniProtKB-KW"/>
</dbReference>
<dbReference type="Pfam" id="PF01565">
    <property type="entry name" value="FAD_binding_4"/>
    <property type="match status" value="1"/>
</dbReference>
<dbReference type="InterPro" id="IPR036318">
    <property type="entry name" value="FAD-bd_PCMH-like_sf"/>
</dbReference>
<evidence type="ECO:0000313" key="7">
    <source>
        <dbReference type="EMBL" id="NEE03410.1"/>
    </source>
</evidence>
<accession>A0A6L9SH52</accession>
<evidence type="ECO:0000256" key="3">
    <source>
        <dbReference type="ARBA" id="ARBA00022827"/>
    </source>
</evidence>
<keyword evidence="8" id="KW-1185">Reference proteome</keyword>
<evidence type="ECO:0000256" key="2">
    <source>
        <dbReference type="ARBA" id="ARBA00022630"/>
    </source>
</evidence>
<dbReference type="Pfam" id="PF02913">
    <property type="entry name" value="FAD-oxidase_C"/>
    <property type="match status" value="1"/>
</dbReference>
<dbReference type="EMBL" id="JAAGOA010000022">
    <property type="protein sequence ID" value="NEE03410.1"/>
    <property type="molecule type" value="Genomic_DNA"/>
</dbReference>
<dbReference type="Gene3D" id="3.30.465.10">
    <property type="match status" value="1"/>
</dbReference>
<feature type="region of interest" description="Disordered" evidence="5">
    <location>
        <begin position="1"/>
        <end position="22"/>
    </location>
</feature>
<evidence type="ECO:0000259" key="6">
    <source>
        <dbReference type="PROSITE" id="PS51387"/>
    </source>
</evidence>
<comment type="caution">
    <text evidence="7">The sequence shown here is derived from an EMBL/GenBank/DDBJ whole genome shotgun (WGS) entry which is preliminary data.</text>
</comment>
<dbReference type="Proteomes" id="UP000475214">
    <property type="component" value="Unassembled WGS sequence"/>
</dbReference>
<keyword evidence="3" id="KW-0274">FAD</keyword>
<dbReference type="InterPro" id="IPR006094">
    <property type="entry name" value="Oxid_FAD_bind_N"/>
</dbReference>
<comment type="cofactor">
    <cofactor evidence="1">
        <name>FAD</name>
        <dbReference type="ChEBI" id="CHEBI:57692"/>
    </cofactor>
</comment>
<dbReference type="InterPro" id="IPR016169">
    <property type="entry name" value="FAD-bd_PCMH_sub2"/>
</dbReference>
<dbReference type="PANTHER" id="PTHR11748">
    <property type="entry name" value="D-LACTATE DEHYDROGENASE"/>
    <property type="match status" value="1"/>
</dbReference>
<feature type="domain" description="FAD-binding PCMH-type" evidence="6">
    <location>
        <begin position="27"/>
        <end position="223"/>
    </location>
</feature>
<dbReference type="AlphaFoldDB" id="A0A6L9SH52"/>